<dbReference type="HOGENOM" id="CLU_035706_0_2_9"/>
<evidence type="ECO:0000313" key="7">
    <source>
        <dbReference type="EMBL" id="AGA58543.1"/>
    </source>
</evidence>
<evidence type="ECO:0000259" key="6">
    <source>
        <dbReference type="PROSITE" id="PS50994"/>
    </source>
</evidence>
<gene>
    <name evidence="7" type="ordered locus">Theco_2435</name>
    <name evidence="8" type="ordered locus">Theco_2724</name>
    <name evidence="9" type="ordered locus">Theco_3814</name>
</gene>
<dbReference type="InterPro" id="IPR036397">
    <property type="entry name" value="RNaseH_sf"/>
</dbReference>
<evidence type="ECO:0000313" key="8">
    <source>
        <dbReference type="EMBL" id="AGA58814.1"/>
    </source>
</evidence>
<name>G4EE83_THECK</name>
<dbReference type="PROSITE" id="PS01043">
    <property type="entry name" value="TRANSPOSASE_IS30"/>
    <property type="match status" value="1"/>
</dbReference>
<dbReference type="AlphaFoldDB" id="G4EE83"/>
<comment type="function">
    <text evidence="1">Required for the transposition of the insertion element.</text>
</comment>
<dbReference type="InterPro" id="IPR009057">
    <property type="entry name" value="Homeodomain-like_sf"/>
</dbReference>
<sequence length="337" mass="38567">MDSCKMEVAKHPFVQEDPFMSYSHLSIIERGQIEALHRLGWSTRKIGKQLGRHHSTIARELCRGQVNASYEAAPAQDAYQERRAACVPSGKFTSELAAELQEKLEQTWSPEQIAERRRCEGQAFVCFKTIYRWLYAGKLTVSETQVLRHKGKRRKPVETRGRFLVGTPIRQRPKEVRKRSTFGHWELDTIVSSRGKSKACAATFIERKTRLYLAVKMPDRTAHSMEIAFGVAASQYPKGTFKTATTDRGKEFACYTALENTHNIKVYFADPYSSWQRGSNENANGLLREFFPKGHDFAAVSDDELARAIHLINNRPRKCLNWKSAYEAFMDELSHLA</sequence>
<evidence type="ECO:0000313" key="10">
    <source>
        <dbReference type="Proteomes" id="UP000010795"/>
    </source>
</evidence>
<proteinExistence type="inferred from homology"/>
<dbReference type="SUPFAM" id="SSF46689">
    <property type="entry name" value="Homeodomain-like"/>
    <property type="match status" value="1"/>
</dbReference>
<dbReference type="KEGG" id="tco:Theco_2435"/>
<evidence type="ECO:0000256" key="1">
    <source>
        <dbReference type="ARBA" id="ARBA00002190"/>
    </source>
</evidence>
<keyword evidence="10" id="KW-1185">Reference proteome</keyword>
<dbReference type="PANTHER" id="PTHR10948:SF23">
    <property type="entry name" value="TRANSPOSASE INSI FOR INSERTION SEQUENCE ELEMENT IS30A-RELATED"/>
    <property type="match status" value="1"/>
</dbReference>
<dbReference type="Gene3D" id="1.10.10.60">
    <property type="entry name" value="Homeodomain-like"/>
    <property type="match status" value="1"/>
</dbReference>
<dbReference type="EMBL" id="CP003255">
    <property type="protein sequence ID" value="AGA59825.1"/>
    <property type="molecule type" value="Genomic_DNA"/>
</dbReference>
<dbReference type="InterPro" id="IPR051917">
    <property type="entry name" value="Transposase-Integrase"/>
</dbReference>
<evidence type="ECO:0000256" key="5">
    <source>
        <dbReference type="ARBA" id="ARBA00023172"/>
    </source>
</evidence>
<accession>G4EE83</accession>
<organism evidence="9 10">
    <name type="scientific">Thermobacillus composti (strain DSM 18247 / JCM 13945 / KWC4)</name>
    <dbReference type="NCBI Taxonomy" id="717605"/>
    <lineage>
        <taxon>Bacteria</taxon>
        <taxon>Bacillati</taxon>
        <taxon>Bacillota</taxon>
        <taxon>Bacilli</taxon>
        <taxon>Bacillales</taxon>
        <taxon>Paenibacillaceae</taxon>
        <taxon>Thermobacillus</taxon>
    </lineage>
</organism>
<dbReference type="PROSITE" id="PS50994">
    <property type="entry name" value="INTEGRASE"/>
    <property type="match status" value="1"/>
</dbReference>
<evidence type="ECO:0000313" key="9">
    <source>
        <dbReference type="EMBL" id="AGA59825.1"/>
    </source>
</evidence>
<dbReference type="InterPro" id="IPR001584">
    <property type="entry name" value="Integrase_cat-core"/>
</dbReference>
<keyword evidence="4" id="KW-0238">DNA-binding</keyword>
<dbReference type="KEGG" id="tco:Theco_2724"/>
<dbReference type="eggNOG" id="COG2826">
    <property type="taxonomic scope" value="Bacteria"/>
</dbReference>
<comment type="similarity">
    <text evidence="2">Belongs to the transposase IS30 family.</text>
</comment>
<dbReference type="InterPro" id="IPR012337">
    <property type="entry name" value="RNaseH-like_sf"/>
</dbReference>
<dbReference type="NCBIfam" id="NF033563">
    <property type="entry name" value="transpos_IS30"/>
    <property type="match status" value="1"/>
</dbReference>
<protein>
    <submittedName>
        <fullName evidence="9">Transposase, IS30 family</fullName>
    </submittedName>
</protein>
<dbReference type="GO" id="GO:0015074">
    <property type="term" value="P:DNA integration"/>
    <property type="evidence" value="ECO:0007669"/>
    <property type="project" value="InterPro"/>
</dbReference>
<dbReference type="EMBL" id="CP003255">
    <property type="protein sequence ID" value="AGA58814.1"/>
    <property type="molecule type" value="Genomic_DNA"/>
</dbReference>
<dbReference type="Gene3D" id="3.30.420.10">
    <property type="entry name" value="Ribonuclease H-like superfamily/Ribonuclease H"/>
    <property type="match status" value="1"/>
</dbReference>
<dbReference type="EMBL" id="CP003255">
    <property type="protein sequence ID" value="AGA58543.1"/>
    <property type="molecule type" value="Genomic_DNA"/>
</dbReference>
<dbReference type="Pfam" id="PF13936">
    <property type="entry name" value="HTH_38"/>
    <property type="match status" value="1"/>
</dbReference>
<dbReference type="STRING" id="717605.Theco_2435"/>
<feature type="domain" description="Integrase catalytic" evidence="6">
    <location>
        <begin position="169"/>
        <end position="333"/>
    </location>
</feature>
<dbReference type="GO" id="GO:0006313">
    <property type="term" value="P:DNA transposition"/>
    <property type="evidence" value="ECO:0007669"/>
    <property type="project" value="InterPro"/>
</dbReference>
<reference evidence="9" key="1">
    <citation type="submission" date="2012-01" db="EMBL/GenBank/DDBJ databases">
        <title>Complete sequence of chromosome of Thermobacillus composti KWC4.</title>
        <authorList>
            <consortium name="US DOE Joint Genome Institute"/>
            <person name="Lucas S."/>
            <person name="Han J."/>
            <person name="Lapidus A."/>
            <person name="Cheng J.-F."/>
            <person name="Goodwin L."/>
            <person name="Pitluck S."/>
            <person name="Peters L."/>
            <person name="Ovchinnikova G."/>
            <person name="Teshima H."/>
            <person name="Detter J.C."/>
            <person name="Han C."/>
            <person name="Tapia R."/>
            <person name="Land M."/>
            <person name="Hauser L."/>
            <person name="Kyrpides N."/>
            <person name="Ivanova N."/>
            <person name="Pagani I."/>
            <person name="Anderson I."/>
            <person name="Woyke T."/>
        </authorList>
    </citation>
    <scope>NUCLEOTIDE SEQUENCE</scope>
    <source>
        <strain evidence="9">KWC4</strain>
    </source>
</reference>
<dbReference type="GO" id="GO:0005829">
    <property type="term" value="C:cytosol"/>
    <property type="evidence" value="ECO:0007669"/>
    <property type="project" value="TreeGrafter"/>
</dbReference>
<dbReference type="Proteomes" id="UP000010795">
    <property type="component" value="Chromosome"/>
</dbReference>
<dbReference type="PANTHER" id="PTHR10948">
    <property type="entry name" value="TRANSPOSASE"/>
    <property type="match status" value="1"/>
</dbReference>
<dbReference type="InterPro" id="IPR053392">
    <property type="entry name" value="Transposase_IS30-like"/>
</dbReference>
<reference evidence="10" key="2">
    <citation type="submission" date="2012-01" db="EMBL/GenBank/DDBJ databases">
        <title>Complete sequence of chromosome of Thermobacillus composti KWC4.</title>
        <authorList>
            <person name="Lucas S."/>
            <person name="Han J."/>
            <person name="Lapidus A."/>
            <person name="Cheng J.-F."/>
            <person name="Goodwin L."/>
            <person name="Pitluck S."/>
            <person name="Peters L."/>
            <person name="Ovchinnikova G."/>
            <person name="Teshima H."/>
            <person name="Detter J.C."/>
            <person name="Han C."/>
            <person name="Tapia R."/>
            <person name="Land M."/>
            <person name="Hauser L."/>
            <person name="Kyrpides N."/>
            <person name="Ivanova N."/>
            <person name="Pagani I."/>
            <person name="Anderson I."/>
            <person name="Woyke T."/>
        </authorList>
    </citation>
    <scope>NUCLEOTIDE SEQUENCE [LARGE SCALE GENOMIC DNA]</scope>
    <source>
        <strain evidence="10">DSM 18247 / JCM 13945 / KWC4</strain>
    </source>
</reference>
<evidence type="ECO:0000256" key="4">
    <source>
        <dbReference type="ARBA" id="ARBA00023125"/>
    </source>
</evidence>
<dbReference type="Pfam" id="PF00665">
    <property type="entry name" value="rve"/>
    <property type="match status" value="1"/>
</dbReference>
<evidence type="ECO:0000256" key="2">
    <source>
        <dbReference type="ARBA" id="ARBA00006363"/>
    </source>
</evidence>
<keyword evidence="3" id="KW-0815">Transposition</keyword>
<keyword evidence="5" id="KW-0233">DNA recombination</keyword>
<dbReference type="GO" id="GO:0004803">
    <property type="term" value="F:transposase activity"/>
    <property type="evidence" value="ECO:0007669"/>
    <property type="project" value="InterPro"/>
</dbReference>
<evidence type="ECO:0000256" key="3">
    <source>
        <dbReference type="ARBA" id="ARBA00022578"/>
    </source>
</evidence>
<dbReference type="InterPro" id="IPR001598">
    <property type="entry name" value="Transposase_IS30_CS"/>
</dbReference>
<dbReference type="GO" id="GO:0003677">
    <property type="term" value="F:DNA binding"/>
    <property type="evidence" value="ECO:0007669"/>
    <property type="project" value="UniProtKB-KW"/>
</dbReference>
<dbReference type="SUPFAM" id="SSF53098">
    <property type="entry name" value="Ribonuclease H-like"/>
    <property type="match status" value="1"/>
</dbReference>
<dbReference type="InterPro" id="IPR025246">
    <property type="entry name" value="IS30-like_HTH"/>
</dbReference>
<dbReference type="KEGG" id="tco:Theco_3814"/>